<comment type="caution">
    <text evidence="1">The sequence shown here is derived from an EMBL/GenBank/DDBJ whole genome shotgun (WGS) entry which is preliminary data.</text>
</comment>
<protein>
    <submittedName>
        <fullName evidence="1">Uncharacterized protein</fullName>
    </submittedName>
</protein>
<accession>A0ABV0ZAH6</accession>
<proteinExistence type="predicted"/>
<evidence type="ECO:0000313" key="2">
    <source>
        <dbReference type="Proteomes" id="UP001469553"/>
    </source>
</evidence>
<sequence>MWGHKHNSLAPPPSYWTPAWAHTAMGWQPVPQQAFVTSQPVWLCWLLWHKPQAGPTSSHLGRGQDCREAVKISDKSHSVAASSHILEDKDMGLPLAAESCLEISLH</sequence>
<evidence type="ECO:0000313" key="1">
    <source>
        <dbReference type="EMBL" id="MEQ2303233.1"/>
    </source>
</evidence>
<dbReference type="EMBL" id="JAHRIP010057425">
    <property type="protein sequence ID" value="MEQ2303233.1"/>
    <property type="molecule type" value="Genomic_DNA"/>
</dbReference>
<dbReference type="Proteomes" id="UP001469553">
    <property type="component" value="Unassembled WGS sequence"/>
</dbReference>
<keyword evidence="2" id="KW-1185">Reference proteome</keyword>
<name>A0ABV0ZAH6_9TELE</name>
<organism evidence="1 2">
    <name type="scientific">Ameca splendens</name>
    <dbReference type="NCBI Taxonomy" id="208324"/>
    <lineage>
        <taxon>Eukaryota</taxon>
        <taxon>Metazoa</taxon>
        <taxon>Chordata</taxon>
        <taxon>Craniata</taxon>
        <taxon>Vertebrata</taxon>
        <taxon>Euteleostomi</taxon>
        <taxon>Actinopterygii</taxon>
        <taxon>Neopterygii</taxon>
        <taxon>Teleostei</taxon>
        <taxon>Neoteleostei</taxon>
        <taxon>Acanthomorphata</taxon>
        <taxon>Ovalentaria</taxon>
        <taxon>Atherinomorphae</taxon>
        <taxon>Cyprinodontiformes</taxon>
        <taxon>Goodeidae</taxon>
        <taxon>Ameca</taxon>
    </lineage>
</organism>
<reference evidence="1 2" key="1">
    <citation type="submission" date="2021-06" db="EMBL/GenBank/DDBJ databases">
        <authorList>
            <person name="Palmer J.M."/>
        </authorList>
    </citation>
    <scope>NUCLEOTIDE SEQUENCE [LARGE SCALE GENOMIC DNA]</scope>
    <source>
        <strain evidence="1 2">AS_MEX2019</strain>
        <tissue evidence="1">Muscle</tissue>
    </source>
</reference>
<gene>
    <name evidence="1" type="ORF">AMECASPLE_014615</name>
</gene>